<evidence type="ECO:0000313" key="3">
    <source>
        <dbReference type="Proteomes" id="UP000308953"/>
    </source>
</evidence>
<name>A0A4S9F055_AURPU</name>
<accession>A0A4S9F055</accession>
<organism evidence="2 3">
    <name type="scientific">Aureobasidium pullulans</name>
    <name type="common">Black yeast</name>
    <name type="synonym">Pullularia pullulans</name>
    <dbReference type="NCBI Taxonomy" id="5580"/>
    <lineage>
        <taxon>Eukaryota</taxon>
        <taxon>Fungi</taxon>
        <taxon>Dikarya</taxon>
        <taxon>Ascomycota</taxon>
        <taxon>Pezizomycotina</taxon>
        <taxon>Dothideomycetes</taxon>
        <taxon>Dothideomycetidae</taxon>
        <taxon>Dothideales</taxon>
        <taxon>Saccotheciaceae</taxon>
        <taxon>Aureobasidium</taxon>
    </lineage>
</organism>
<protein>
    <submittedName>
        <fullName evidence="2">Uncharacterized protein</fullName>
    </submittedName>
</protein>
<gene>
    <name evidence="2" type="ORF">D6D10_03278</name>
</gene>
<dbReference type="EMBL" id="QZAV01000045">
    <property type="protein sequence ID" value="THX40711.1"/>
    <property type="molecule type" value="Genomic_DNA"/>
</dbReference>
<feature type="compositionally biased region" description="Acidic residues" evidence="1">
    <location>
        <begin position="11"/>
        <end position="20"/>
    </location>
</feature>
<proteinExistence type="predicted"/>
<sequence length="64" mass="7410">MANTIPPGVPESEDVVMTEEETTRHPITPTKGRKRKALDTPEERRESLWRLYRISQKHHIGFGV</sequence>
<reference evidence="2 3" key="1">
    <citation type="submission" date="2018-10" db="EMBL/GenBank/DDBJ databases">
        <title>Fifty Aureobasidium pullulans genomes reveal a recombining polyextremotolerant generalist.</title>
        <authorList>
            <person name="Gostincar C."/>
            <person name="Turk M."/>
            <person name="Zajc J."/>
            <person name="Gunde-Cimerman N."/>
        </authorList>
    </citation>
    <scope>NUCLEOTIDE SEQUENCE [LARGE SCALE GENOMIC DNA]</scope>
    <source>
        <strain evidence="2 3">EXF-9785</strain>
    </source>
</reference>
<feature type="region of interest" description="Disordered" evidence="1">
    <location>
        <begin position="1"/>
        <end position="42"/>
    </location>
</feature>
<comment type="caution">
    <text evidence="2">The sequence shown here is derived from an EMBL/GenBank/DDBJ whole genome shotgun (WGS) entry which is preliminary data.</text>
</comment>
<dbReference type="Proteomes" id="UP000308953">
    <property type="component" value="Unassembled WGS sequence"/>
</dbReference>
<evidence type="ECO:0000256" key="1">
    <source>
        <dbReference type="SAM" id="MobiDB-lite"/>
    </source>
</evidence>
<dbReference type="AlphaFoldDB" id="A0A4S9F055"/>
<evidence type="ECO:0000313" key="2">
    <source>
        <dbReference type="EMBL" id="THX40711.1"/>
    </source>
</evidence>